<dbReference type="PANTHER" id="PTHR10357">
    <property type="entry name" value="ALPHA-AMYLASE FAMILY MEMBER"/>
    <property type="match status" value="1"/>
</dbReference>
<sequence>MDYPTPSWVYEAVIYQIFPDRFAIGRGKLVYDKEKLYTKRGGTISEWGTTPIRTGDSRQSKTFYGGDLWGIAEKINYIHELGANCLYLTPIFTSPSNHKYDAIDYFSVDPQLGGNRALISLIKALKSHSMRLILDGVFNHMSNLSPLFKKAQRGSEFREFFNFYETHHRAWWGVQSLPEVNLEEVSVRKFISLVLTHYLKLGIDGWRLDCGQDLGQVNNAFVASVVKNFSIEKYVISELWTYPSGWNMVDGTMNYQFRELVISCLKGETTRAGSLLEKMYRDTPKIFGCWNMLDSHDTERLATTFPDRDLRKLAIVLQFTYPGVPVIFYGTEVGLDGGSDPECRATMIWDESKWDSELRNFYKQLIRIRKDEIALKVGEFVLINEHPIAFMRRTQNIQDTIIVVVNPGNEVNLVVPVPDHRILDRSKFVDLFTDEVFKVTSGTIKIPIQAKSFRIMKLKNETPGMYNQYKLVV</sequence>
<dbReference type="Gene3D" id="2.60.40.1180">
    <property type="entry name" value="Golgi alpha-mannosidase II"/>
    <property type="match status" value="1"/>
</dbReference>
<dbReference type="SUPFAM" id="SSF51445">
    <property type="entry name" value="(Trans)glycosidases"/>
    <property type="match status" value="1"/>
</dbReference>
<evidence type="ECO:0000313" key="4">
    <source>
        <dbReference type="EMBL" id="HGU41274.1"/>
    </source>
</evidence>
<dbReference type="InterPro" id="IPR006047">
    <property type="entry name" value="GH13_cat_dom"/>
</dbReference>
<dbReference type="EMBL" id="DSZY01000044">
    <property type="protein sequence ID" value="HGU41274.1"/>
    <property type="molecule type" value="Genomic_DNA"/>
</dbReference>
<evidence type="ECO:0000256" key="1">
    <source>
        <dbReference type="ARBA" id="ARBA00022801"/>
    </source>
</evidence>
<proteinExistence type="predicted"/>
<gene>
    <name evidence="4" type="ORF">ENT77_08835</name>
</gene>
<dbReference type="GO" id="GO:0005975">
    <property type="term" value="P:carbohydrate metabolic process"/>
    <property type="evidence" value="ECO:0007669"/>
    <property type="project" value="InterPro"/>
</dbReference>
<dbReference type="InterPro" id="IPR013780">
    <property type="entry name" value="Glyco_hydro_b"/>
</dbReference>
<comment type="caution">
    <text evidence="4">The sequence shown here is derived from an EMBL/GenBank/DDBJ whole genome shotgun (WGS) entry which is preliminary data.</text>
</comment>
<dbReference type="InterPro" id="IPR017853">
    <property type="entry name" value="GH"/>
</dbReference>
<dbReference type="InterPro" id="IPR053506">
    <property type="entry name" value="Cyclomaltodextrinase"/>
</dbReference>
<evidence type="ECO:0000256" key="2">
    <source>
        <dbReference type="ARBA" id="ARBA00023295"/>
    </source>
</evidence>
<accession>A0A7C5VK84</accession>
<dbReference type="AlphaFoldDB" id="A0A7C5VK84"/>
<dbReference type="NCBIfam" id="NF041090">
    <property type="entry name" value="Cyc-maltodext_AglB"/>
    <property type="match status" value="1"/>
</dbReference>
<dbReference type="InterPro" id="IPR045857">
    <property type="entry name" value="O16G_dom_2"/>
</dbReference>
<evidence type="ECO:0000259" key="3">
    <source>
        <dbReference type="SMART" id="SM00642"/>
    </source>
</evidence>
<keyword evidence="2" id="KW-0326">Glycosidase</keyword>
<reference evidence="4" key="1">
    <citation type="journal article" date="2020" name="mSystems">
        <title>Genome- and Community-Level Interaction Insights into Carbon Utilization and Element Cycling Functions of Hydrothermarchaeota in Hydrothermal Sediment.</title>
        <authorList>
            <person name="Zhou Z."/>
            <person name="Liu Y."/>
            <person name="Xu W."/>
            <person name="Pan J."/>
            <person name="Luo Z.H."/>
            <person name="Li M."/>
        </authorList>
    </citation>
    <scope>NUCLEOTIDE SEQUENCE [LARGE SCALE GENOMIC DNA]</scope>
    <source>
        <strain evidence="4">SpSt-609</strain>
    </source>
</reference>
<dbReference type="GO" id="GO:0016798">
    <property type="term" value="F:hydrolase activity, acting on glycosyl bonds"/>
    <property type="evidence" value="ECO:0007669"/>
    <property type="project" value="UniProtKB-KW"/>
</dbReference>
<dbReference type="Gene3D" id="3.90.400.10">
    <property type="entry name" value="Oligo-1,6-glucosidase, Domain 2"/>
    <property type="match status" value="1"/>
</dbReference>
<protein>
    <submittedName>
        <fullName evidence="4">Cyclomaltodextrinase</fullName>
    </submittedName>
</protein>
<dbReference type="Gene3D" id="3.20.20.80">
    <property type="entry name" value="Glycosidases"/>
    <property type="match status" value="1"/>
</dbReference>
<keyword evidence="1" id="KW-0378">Hydrolase</keyword>
<dbReference type="SUPFAM" id="SSF51011">
    <property type="entry name" value="Glycosyl hydrolase domain"/>
    <property type="match status" value="1"/>
</dbReference>
<dbReference type="CDD" id="cd11338">
    <property type="entry name" value="AmyAc_CMD"/>
    <property type="match status" value="1"/>
</dbReference>
<dbReference type="Pfam" id="PF00128">
    <property type="entry name" value="Alpha-amylase"/>
    <property type="match status" value="1"/>
</dbReference>
<dbReference type="PANTHER" id="PTHR10357:SF210">
    <property type="entry name" value="MALTODEXTRIN GLUCOSIDASE"/>
    <property type="match status" value="1"/>
</dbReference>
<dbReference type="SMART" id="SM00642">
    <property type="entry name" value="Aamy"/>
    <property type="match status" value="1"/>
</dbReference>
<organism evidence="4">
    <name type="scientific">Fervidobacterium thailandense</name>
    <dbReference type="NCBI Taxonomy" id="1008305"/>
    <lineage>
        <taxon>Bacteria</taxon>
        <taxon>Thermotogati</taxon>
        <taxon>Thermotogota</taxon>
        <taxon>Thermotogae</taxon>
        <taxon>Thermotogales</taxon>
        <taxon>Fervidobacteriaceae</taxon>
        <taxon>Fervidobacterium</taxon>
    </lineage>
</organism>
<feature type="domain" description="Glycosyl hydrolase family 13 catalytic" evidence="3">
    <location>
        <begin position="16"/>
        <end position="369"/>
    </location>
</feature>
<name>A0A7C5VK84_9BACT</name>